<dbReference type="Gene3D" id="3.40.1350.10">
    <property type="match status" value="1"/>
</dbReference>
<protein>
    <recommendedName>
        <fullName evidence="2">UPF0102 protein AMJ40_01280</fullName>
    </recommendedName>
</protein>
<dbReference type="CDD" id="cd20736">
    <property type="entry name" value="PoNe_Nuclease"/>
    <property type="match status" value="1"/>
</dbReference>
<comment type="similarity">
    <text evidence="1 2">Belongs to the UPF0102 family.</text>
</comment>
<proteinExistence type="inferred from homology"/>
<dbReference type="EMBL" id="LIZT01000008">
    <property type="protein sequence ID" value="KPJ51009.1"/>
    <property type="molecule type" value="Genomic_DNA"/>
</dbReference>
<gene>
    <name evidence="3" type="ORF">AMJ40_01280</name>
</gene>
<dbReference type="HAMAP" id="MF_00048">
    <property type="entry name" value="UPF0102"/>
    <property type="match status" value="1"/>
</dbReference>
<evidence type="ECO:0000313" key="3">
    <source>
        <dbReference type="EMBL" id="KPJ51009.1"/>
    </source>
</evidence>
<name>A0A0S7WLL2_UNCT6</name>
<dbReference type="PANTHER" id="PTHR34039">
    <property type="entry name" value="UPF0102 PROTEIN YRAN"/>
    <property type="match status" value="1"/>
</dbReference>
<comment type="caution">
    <text evidence="3">The sequence shown here is derived from an EMBL/GenBank/DDBJ whole genome shotgun (WGS) entry which is preliminary data.</text>
</comment>
<dbReference type="InterPro" id="IPR011856">
    <property type="entry name" value="tRNA_endonuc-like_dom_sf"/>
</dbReference>
<evidence type="ECO:0000256" key="2">
    <source>
        <dbReference type="HAMAP-Rule" id="MF_00048"/>
    </source>
</evidence>
<dbReference type="NCBIfam" id="NF009154">
    <property type="entry name" value="PRK12497.3-3"/>
    <property type="match status" value="1"/>
</dbReference>
<sequence length="120" mass="14003">MKNRQESGREGEERAVGFLQKKGYEILQRNVRYKRGEIDIIARDGDTVVFVEVKSRSSPSFGVPEEAVDRRKQRQLCRLALLYLQRRGWLHRVDCRFDVVAVSLDTHEIHLIKNAFPSAY</sequence>
<dbReference type="SUPFAM" id="SSF52980">
    <property type="entry name" value="Restriction endonuclease-like"/>
    <property type="match status" value="1"/>
</dbReference>
<reference evidence="3 4" key="1">
    <citation type="journal article" date="2015" name="Microbiome">
        <title>Genomic resolution of linkages in carbon, nitrogen, and sulfur cycling among widespread estuary sediment bacteria.</title>
        <authorList>
            <person name="Baker B.J."/>
            <person name="Lazar C.S."/>
            <person name="Teske A.P."/>
            <person name="Dick G.J."/>
        </authorList>
    </citation>
    <scope>NUCLEOTIDE SEQUENCE [LARGE SCALE GENOMIC DNA]</scope>
    <source>
        <strain evidence="3">DG_26</strain>
    </source>
</reference>
<dbReference type="PANTHER" id="PTHR34039:SF1">
    <property type="entry name" value="UPF0102 PROTEIN YRAN"/>
    <property type="match status" value="1"/>
</dbReference>
<organism evidence="3 4">
    <name type="scientific">candidate division TA06 bacterium DG_26</name>
    <dbReference type="NCBI Taxonomy" id="1703771"/>
    <lineage>
        <taxon>Bacteria</taxon>
        <taxon>Bacteria division TA06</taxon>
    </lineage>
</organism>
<dbReference type="GO" id="GO:0003676">
    <property type="term" value="F:nucleic acid binding"/>
    <property type="evidence" value="ECO:0007669"/>
    <property type="project" value="InterPro"/>
</dbReference>
<dbReference type="NCBIfam" id="TIGR00252">
    <property type="entry name" value="YraN family protein"/>
    <property type="match status" value="1"/>
</dbReference>
<dbReference type="Pfam" id="PF02021">
    <property type="entry name" value="UPF0102"/>
    <property type="match status" value="1"/>
</dbReference>
<dbReference type="InterPro" id="IPR011335">
    <property type="entry name" value="Restrct_endonuc-II-like"/>
</dbReference>
<evidence type="ECO:0000313" key="4">
    <source>
        <dbReference type="Proteomes" id="UP000051124"/>
    </source>
</evidence>
<dbReference type="AlphaFoldDB" id="A0A0S7WLL2"/>
<evidence type="ECO:0000256" key="1">
    <source>
        <dbReference type="ARBA" id="ARBA00006738"/>
    </source>
</evidence>
<dbReference type="Proteomes" id="UP000051124">
    <property type="component" value="Unassembled WGS sequence"/>
</dbReference>
<dbReference type="NCBIfam" id="NF009150">
    <property type="entry name" value="PRK12497.1-3"/>
    <property type="match status" value="1"/>
</dbReference>
<dbReference type="InterPro" id="IPR003509">
    <property type="entry name" value="UPF0102_YraN-like"/>
</dbReference>
<accession>A0A0S7WLL2</accession>